<feature type="compositionally biased region" description="Basic residues" evidence="1">
    <location>
        <begin position="86"/>
        <end position="98"/>
    </location>
</feature>
<dbReference type="Proteomes" id="UP001162162">
    <property type="component" value="Unassembled WGS sequence"/>
</dbReference>
<gene>
    <name evidence="2" type="ORF">NQ318_017456</name>
</gene>
<dbReference type="EMBL" id="JAPWTK010000018">
    <property type="protein sequence ID" value="KAJ8958310.1"/>
    <property type="molecule type" value="Genomic_DNA"/>
</dbReference>
<accession>A0AAV8Z309</accession>
<proteinExistence type="predicted"/>
<sequence length="150" mass="17187">KLTSAHIRQFVSPFYKQREIPEIEASKEVVEENVTQTIDETIGAISEHLTMEHITAEEQIFANSDQHTSAAEASPEASTSENVSKRSSKMSKTRKRANAQKSLARISIPTQNFLLRIMKEQTEPFRPKKSAYEYTKRTYICAHCRKRNVD</sequence>
<evidence type="ECO:0000256" key="1">
    <source>
        <dbReference type="SAM" id="MobiDB-lite"/>
    </source>
</evidence>
<feature type="non-terminal residue" evidence="2">
    <location>
        <position position="1"/>
    </location>
</feature>
<comment type="caution">
    <text evidence="2">The sequence shown here is derived from an EMBL/GenBank/DDBJ whole genome shotgun (WGS) entry which is preliminary data.</text>
</comment>
<protein>
    <submittedName>
        <fullName evidence="2">Uncharacterized protein</fullName>
    </submittedName>
</protein>
<name>A0AAV8Z309_9CUCU</name>
<feature type="compositionally biased region" description="Low complexity" evidence="1">
    <location>
        <begin position="68"/>
        <end position="81"/>
    </location>
</feature>
<dbReference type="AlphaFoldDB" id="A0AAV8Z309"/>
<keyword evidence="3" id="KW-1185">Reference proteome</keyword>
<evidence type="ECO:0000313" key="2">
    <source>
        <dbReference type="EMBL" id="KAJ8958310.1"/>
    </source>
</evidence>
<organism evidence="2 3">
    <name type="scientific">Aromia moschata</name>
    <dbReference type="NCBI Taxonomy" id="1265417"/>
    <lineage>
        <taxon>Eukaryota</taxon>
        <taxon>Metazoa</taxon>
        <taxon>Ecdysozoa</taxon>
        <taxon>Arthropoda</taxon>
        <taxon>Hexapoda</taxon>
        <taxon>Insecta</taxon>
        <taxon>Pterygota</taxon>
        <taxon>Neoptera</taxon>
        <taxon>Endopterygota</taxon>
        <taxon>Coleoptera</taxon>
        <taxon>Polyphaga</taxon>
        <taxon>Cucujiformia</taxon>
        <taxon>Chrysomeloidea</taxon>
        <taxon>Cerambycidae</taxon>
        <taxon>Cerambycinae</taxon>
        <taxon>Callichromatini</taxon>
        <taxon>Aromia</taxon>
    </lineage>
</organism>
<feature type="region of interest" description="Disordered" evidence="1">
    <location>
        <begin position="58"/>
        <end position="104"/>
    </location>
</feature>
<reference evidence="2" key="1">
    <citation type="journal article" date="2023" name="Insect Mol. Biol.">
        <title>Genome sequencing provides insights into the evolution of gene families encoding plant cell wall-degrading enzymes in longhorned beetles.</title>
        <authorList>
            <person name="Shin N.R."/>
            <person name="Okamura Y."/>
            <person name="Kirsch R."/>
            <person name="Pauchet Y."/>
        </authorList>
    </citation>
    <scope>NUCLEOTIDE SEQUENCE</scope>
    <source>
        <strain evidence="2">AMC_N1</strain>
    </source>
</reference>
<evidence type="ECO:0000313" key="3">
    <source>
        <dbReference type="Proteomes" id="UP001162162"/>
    </source>
</evidence>